<keyword evidence="2" id="KW-1185">Reference proteome</keyword>
<evidence type="ECO:0000313" key="1">
    <source>
        <dbReference type="EMBL" id="GBL99312.1"/>
    </source>
</evidence>
<organism evidence="1 2">
    <name type="scientific">Araneus ventricosus</name>
    <name type="common">Orbweaver spider</name>
    <name type="synonym">Epeira ventricosa</name>
    <dbReference type="NCBI Taxonomy" id="182803"/>
    <lineage>
        <taxon>Eukaryota</taxon>
        <taxon>Metazoa</taxon>
        <taxon>Ecdysozoa</taxon>
        <taxon>Arthropoda</taxon>
        <taxon>Chelicerata</taxon>
        <taxon>Arachnida</taxon>
        <taxon>Araneae</taxon>
        <taxon>Araneomorphae</taxon>
        <taxon>Entelegynae</taxon>
        <taxon>Araneoidea</taxon>
        <taxon>Araneidae</taxon>
        <taxon>Araneus</taxon>
    </lineage>
</organism>
<sequence>MINPSVLSEGVELKHSLSLLPISGITVDFMTFGPRCVSCNSVSLRSLGISRLRICSTGTPTFNLGLSEGAHDNSKMLKSSTEYDAPCKCPLPYPQMDIL</sequence>
<dbReference type="EMBL" id="BGPR01085421">
    <property type="protein sequence ID" value="GBL99312.1"/>
    <property type="molecule type" value="Genomic_DNA"/>
</dbReference>
<evidence type="ECO:0000313" key="2">
    <source>
        <dbReference type="Proteomes" id="UP000499080"/>
    </source>
</evidence>
<reference evidence="1 2" key="1">
    <citation type="journal article" date="2019" name="Sci. Rep.">
        <title>Orb-weaving spider Araneus ventricosus genome elucidates the spidroin gene catalogue.</title>
        <authorList>
            <person name="Kono N."/>
            <person name="Nakamura H."/>
            <person name="Ohtoshi R."/>
            <person name="Moran D.A.P."/>
            <person name="Shinohara A."/>
            <person name="Yoshida Y."/>
            <person name="Fujiwara M."/>
            <person name="Mori M."/>
            <person name="Tomita M."/>
            <person name="Arakawa K."/>
        </authorList>
    </citation>
    <scope>NUCLEOTIDE SEQUENCE [LARGE SCALE GENOMIC DNA]</scope>
</reference>
<accession>A0A4Y2C4J2</accession>
<name>A0A4Y2C4J2_ARAVE</name>
<proteinExistence type="predicted"/>
<comment type="caution">
    <text evidence="1">The sequence shown here is derived from an EMBL/GenBank/DDBJ whole genome shotgun (WGS) entry which is preliminary data.</text>
</comment>
<dbReference type="Proteomes" id="UP000499080">
    <property type="component" value="Unassembled WGS sequence"/>
</dbReference>
<dbReference type="AlphaFoldDB" id="A0A4Y2C4J2"/>
<gene>
    <name evidence="1" type="ORF">AVEN_115445_1</name>
</gene>
<protein>
    <submittedName>
        <fullName evidence="1">Uncharacterized protein</fullName>
    </submittedName>
</protein>